<dbReference type="OrthoDB" id="2506059at2759"/>
<reference evidence="2 3" key="1">
    <citation type="submission" date="2017-11" db="EMBL/GenBank/DDBJ databases">
        <title>De novo assembly and phasing of dikaryotic genomes from two isolates of Puccinia coronata f. sp. avenae, the causal agent of oat crown rust.</title>
        <authorList>
            <person name="Miller M.E."/>
            <person name="Zhang Y."/>
            <person name="Omidvar V."/>
            <person name="Sperschneider J."/>
            <person name="Schwessinger B."/>
            <person name="Raley C."/>
            <person name="Palmer J.M."/>
            <person name="Garnica D."/>
            <person name="Upadhyaya N."/>
            <person name="Rathjen J."/>
            <person name="Taylor J.M."/>
            <person name="Park R.F."/>
            <person name="Dodds P.N."/>
            <person name="Hirsch C.D."/>
            <person name="Kianian S.F."/>
            <person name="Figueroa M."/>
        </authorList>
    </citation>
    <scope>NUCLEOTIDE SEQUENCE [LARGE SCALE GENOMIC DNA]</scope>
    <source>
        <strain evidence="2">12NC29</strain>
    </source>
</reference>
<keyword evidence="3" id="KW-1185">Reference proteome</keyword>
<comment type="caution">
    <text evidence="2">The sequence shown here is derived from an EMBL/GenBank/DDBJ whole genome shotgun (WGS) entry which is preliminary data.</text>
</comment>
<dbReference type="AlphaFoldDB" id="A0A2N5UB19"/>
<name>A0A2N5UB19_9BASI</name>
<gene>
    <name evidence="2" type="ORF">PCANC_19078</name>
</gene>
<accession>A0A2N5UB19</accession>
<proteinExistence type="predicted"/>
<feature type="region of interest" description="Disordered" evidence="1">
    <location>
        <begin position="1"/>
        <end position="48"/>
    </location>
</feature>
<sequence>MHKAQNESSKNKKRKRKPSIPPTSDKEPAWPDSPALESNHGEASEHEELCGPIPLTIFNKKWKNTAIIHHAEKQSRFKDLSLDRNQYTGYPYHSEWTQTFSDWTINHQEFYLTMRDVY</sequence>
<dbReference type="Proteomes" id="UP000235388">
    <property type="component" value="Unassembled WGS sequence"/>
</dbReference>
<dbReference type="EMBL" id="PGCJ01000267">
    <property type="protein sequence ID" value="PLW34941.1"/>
    <property type="molecule type" value="Genomic_DNA"/>
</dbReference>
<evidence type="ECO:0000313" key="2">
    <source>
        <dbReference type="EMBL" id="PLW34941.1"/>
    </source>
</evidence>
<evidence type="ECO:0000256" key="1">
    <source>
        <dbReference type="SAM" id="MobiDB-lite"/>
    </source>
</evidence>
<evidence type="ECO:0000313" key="3">
    <source>
        <dbReference type="Proteomes" id="UP000235388"/>
    </source>
</evidence>
<feature type="compositionally biased region" description="Basic and acidic residues" evidence="1">
    <location>
        <begin position="39"/>
        <end position="48"/>
    </location>
</feature>
<protein>
    <submittedName>
        <fullName evidence="2">Uncharacterized protein</fullName>
    </submittedName>
</protein>
<organism evidence="2 3">
    <name type="scientific">Puccinia coronata f. sp. avenae</name>
    <dbReference type="NCBI Taxonomy" id="200324"/>
    <lineage>
        <taxon>Eukaryota</taxon>
        <taxon>Fungi</taxon>
        <taxon>Dikarya</taxon>
        <taxon>Basidiomycota</taxon>
        <taxon>Pucciniomycotina</taxon>
        <taxon>Pucciniomycetes</taxon>
        <taxon>Pucciniales</taxon>
        <taxon>Pucciniaceae</taxon>
        <taxon>Puccinia</taxon>
    </lineage>
</organism>